<name>A0A512DIN7_9PROT</name>
<feature type="binding site" evidence="9">
    <location>
        <position position="179"/>
    </location>
    <ligand>
        <name>ATP</name>
        <dbReference type="ChEBI" id="CHEBI:30616"/>
    </ligand>
</feature>
<comment type="catalytic activity">
    <reaction evidence="9">
        <text>D-ribose + ATP = D-ribose 5-phosphate + ADP + H(+)</text>
        <dbReference type="Rhea" id="RHEA:13697"/>
        <dbReference type="ChEBI" id="CHEBI:15378"/>
        <dbReference type="ChEBI" id="CHEBI:30616"/>
        <dbReference type="ChEBI" id="CHEBI:47013"/>
        <dbReference type="ChEBI" id="CHEBI:78346"/>
        <dbReference type="ChEBI" id="CHEBI:456216"/>
        <dbReference type="EC" id="2.7.1.15"/>
    </reaction>
</comment>
<feature type="binding site" evidence="9">
    <location>
        <position position="281"/>
    </location>
    <ligand>
        <name>K(+)</name>
        <dbReference type="ChEBI" id="CHEBI:29103"/>
    </ligand>
</feature>
<dbReference type="Proteomes" id="UP000321523">
    <property type="component" value="Unassembled WGS sequence"/>
</dbReference>
<feature type="binding site" evidence="9">
    <location>
        <position position="135"/>
    </location>
    <ligand>
        <name>substrate</name>
    </ligand>
</feature>
<protein>
    <recommendedName>
        <fullName evidence="9">Ribokinase</fullName>
        <shortName evidence="9">RK</shortName>
        <ecNumber evidence="9">2.7.1.15</ecNumber>
    </recommendedName>
</protein>
<evidence type="ECO:0000256" key="4">
    <source>
        <dbReference type="ARBA" id="ARBA00022777"/>
    </source>
</evidence>
<proteinExistence type="inferred from homology"/>
<evidence type="ECO:0000256" key="8">
    <source>
        <dbReference type="ARBA" id="ARBA00023277"/>
    </source>
</evidence>
<dbReference type="EC" id="2.7.1.15" evidence="9"/>
<keyword evidence="12" id="KW-1185">Reference proteome</keyword>
<evidence type="ECO:0000256" key="5">
    <source>
        <dbReference type="ARBA" id="ARBA00022840"/>
    </source>
</evidence>
<feature type="binding site" evidence="9">
    <location>
        <position position="244"/>
    </location>
    <ligand>
        <name>K(+)</name>
        <dbReference type="ChEBI" id="CHEBI:29103"/>
    </ligand>
</feature>
<dbReference type="PANTHER" id="PTHR10584:SF166">
    <property type="entry name" value="RIBOKINASE"/>
    <property type="match status" value="1"/>
</dbReference>
<feature type="binding site" evidence="9">
    <location>
        <position position="242"/>
    </location>
    <ligand>
        <name>K(+)</name>
        <dbReference type="ChEBI" id="CHEBI:29103"/>
    </ligand>
</feature>
<dbReference type="InterPro" id="IPR011611">
    <property type="entry name" value="PfkB_dom"/>
</dbReference>
<dbReference type="PANTHER" id="PTHR10584">
    <property type="entry name" value="SUGAR KINASE"/>
    <property type="match status" value="1"/>
</dbReference>
<dbReference type="EMBL" id="BJYZ01000002">
    <property type="protein sequence ID" value="GEO36332.1"/>
    <property type="molecule type" value="Genomic_DNA"/>
</dbReference>
<dbReference type="PRINTS" id="PR00990">
    <property type="entry name" value="RIBOKINASE"/>
</dbReference>
<evidence type="ECO:0000256" key="3">
    <source>
        <dbReference type="ARBA" id="ARBA00022741"/>
    </source>
</evidence>
<feature type="binding site" evidence="9">
    <location>
        <position position="287"/>
    </location>
    <ligand>
        <name>K(+)</name>
        <dbReference type="ChEBI" id="CHEBI:29103"/>
    </ligand>
</feature>
<keyword evidence="9" id="KW-0963">Cytoplasm</keyword>
<comment type="pathway">
    <text evidence="9">Carbohydrate metabolism; D-ribose degradation; D-ribose 5-phosphate from beta-D-ribopyranose: step 2/2.</text>
</comment>
<accession>A0A512DIN7</accession>
<keyword evidence="4 9" id="KW-0418">Kinase</keyword>
<dbReference type="UniPathway" id="UPA00916">
    <property type="reaction ID" value="UER00889"/>
</dbReference>
<keyword evidence="1 9" id="KW-0808">Transferase</keyword>
<comment type="caution">
    <text evidence="9">Lacks conserved residue(s) required for the propagation of feature annotation.</text>
</comment>
<dbReference type="GO" id="GO:0046872">
    <property type="term" value="F:metal ion binding"/>
    <property type="evidence" value="ECO:0007669"/>
    <property type="project" value="UniProtKB-KW"/>
</dbReference>
<feature type="binding site" evidence="9">
    <location>
        <begin position="37"/>
        <end position="41"/>
    </location>
    <ligand>
        <name>substrate</name>
    </ligand>
</feature>
<dbReference type="HAMAP" id="MF_01987">
    <property type="entry name" value="Ribokinase"/>
    <property type="match status" value="1"/>
</dbReference>
<feature type="active site" description="Proton acceptor" evidence="9">
    <location>
        <position position="248"/>
    </location>
</feature>
<evidence type="ECO:0000256" key="1">
    <source>
        <dbReference type="ARBA" id="ARBA00022679"/>
    </source>
</evidence>
<comment type="subcellular location">
    <subcellularLocation>
        <location evidence="9">Cytoplasm</location>
    </subcellularLocation>
</comment>
<sequence length="308" mass="31133">MILVFGSLNMDLVMTVPVLPKPGETVLCPGYTLKPGGKGNNQAVAAARAGAPVAMAGCVGPDAFGSGLVENLVRAGVDTSGIHLVEQPTGCAMICVDADAENFISVASGANLAAASDRVEDSRLGPGTTVLMQMEVPAEQNWALIRRAHDLGSRTVLNVAPAADVPPEVLKLIDVLVVNEHEAAEIADRLGLSASSATGLARDLARTCGVTCVVTLGSAGALMAESDGALWTAAPLKINPVDTTGAGDAFCGILTAALDGGAEPAEALHRASVGASLACMALGAQESLPTSEAIDARLHEVAEPLRLS</sequence>
<dbReference type="GO" id="GO:0005524">
    <property type="term" value="F:ATP binding"/>
    <property type="evidence" value="ECO:0007669"/>
    <property type="project" value="UniProtKB-UniRule"/>
</dbReference>
<keyword evidence="2 9" id="KW-0479">Metal-binding</keyword>
<evidence type="ECO:0000313" key="11">
    <source>
        <dbReference type="EMBL" id="GEO36332.1"/>
    </source>
</evidence>
<dbReference type="InterPro" id="IPR029056">
    <property type="entry name" value="Ribokinase-like"/>
</dbReference>
<comment type="similarity">
    <text evidence="9">Belongs to the carbohydrate kinase PfkB family. Ribokinase subfamily.</text>
</comment>
<dbReference type="InterPro" id="IPR002139">
    <property type="entry name" value="Ribo/fructo_kinase"/>
</dbReference>
<feature type="binding site" evidence="9">
    <location>
        <begin position="215"/>
        <end position="220"/>
    </location>
    <ligand>
        <name>ATP</name>
        <dbReference type="ChEBI" id="CHEBI:30616"/>
    </ligand>
</feature>
<reference evidence="11 12" key="1">
    <citation type="submission" date="2019-07" db="EMBL/GenBank/DDBJ databases">
        <title>Whole genome shotgun sequence of Skermanella aerolata NBRC 106429.</title>
        <authorList>
            <person name="Hosoyama A."/>
            <person name="Uohara A."/>
            <person name="Ohji S."/>
            <person name="Ichikawa N."/>
        </authorList>
    </citation>
    <scope>NUCLEOTIDE SEQUENCE [LARGE SCALE GENOMIC DNA]</scope>
    <source>
        <strain evidence="11 12">NBRC 106429</strain>
    </source>
</reference>
<feature type="binding site" evidence="9">
    <location>
        <begin position="247"/>
        <end position="248"/>
    </location>
    <ligand>
        <name>ATP</name>
        <dbReference type="ChEBI" id="CHEBI:30616"/>
    </ligand>
</feature>
<evidence type="ECO:0000259" key="10">
    <source>
        <dbReference type="Pfam" id="PF00294"/>
    </source>
</evidence>
<feature type="binding site" evidence="9">
    <location>
        <position position="278"/>
    </location>
    <ligand>
        <name>K(+)</name>
        <dbReference type="ChEBI" id="CHEBI:29103"/>
    </ligand>
</feature>
<comment type="cofactor">
    <cofactor evidence="9">
        <name>Mg(2+)</name>
        <dbReference type="ChEBI" id="CHEBI:18420"/>
    </cofactor>
    <text evidence="9">Requires a divalent cation, most likely magnesium in vivo, as an electrophilic catalyst to aid phosphoryl group transfer. It is the chelate of the metal and the nucleotide that is the actual substrate.</text>
</comment>
<evidence type="ECO:0000256" key="6">
    <source>
        <dbReference type="ARBA" id="ARBA00022842"/>
    </source>
</evidence>
<gene>
    <name evidence="11" type="primary">rbsK_1</name>
    <name evidence="9" type="synonym">rbsK</name>
    <name evidence="11" type="ORF">SAE02_04800</name>
</gene>
<keyword evidence="8 9" id="KW-0119">Carbohydrate metabolism</keyword>
<dbReference type="GO" id="GO:0004747">
    <property type="term" value="F:ribokinase activity"/>
    <property type="evidence" value="ECO:0007669"/>
    <property type="project" value="UniProtKB-UniRule"/>
</dbReference>
<keyword evidence="5 9" id="KW-0067">ATP-binding</keyword>
<keyword evidence="3 9" id="KW-0547">Nucleotide-binding</keyword>
<evidence type="ECO:0000256" key="9">
    <source>
        <dbReference type="HAMAP-Rule" id="MF_01987"/>
    </source>
</evidence>
<dbReference type="GO" id="GO:0019303">
    <property type="term" value="P:D-ribose catabolic process"/>
    <property type="evidence" value="ECO:0007669"/>
    <property type="project" value="UniProtKB-UniRule"/>
</dbReference>
<dbReference type="InterPro" id="IPR011877">
    <property type="entry name" value="Ribokinase"/>
</dbReference>
<dbReference type="SUPFAM" id="SSF53613">
    <property type="entry name" value="Ribokinase-like"/>
    <property type="match status" value="1"/>
</dbReference>
<evidence type="ECO:0000313" key="12">
    <source>
        <dbReference type="Proteomes" id="UP000321523"/>
    </source>
</evidence>
<organism evidence="11 12">
    <name type="scientific">Skermanella aerolata</name>
    <dbReference type="NCBI Taxonomy" id="393310"/>
    <lineage>
        <taxon>Bacteria</taxon>
        <taxon>Pseudomonadati</taxon>
        <taxon>Pseudomonadota</taxon>
        <taxon>Alphaproteobacteria</taxon>
        <taxon>Rhodospirillales</taxon>
        <taxon>Azospirillaceae</taxon>
        <taxon>Skermanella</taxon>
    </lineage>
</organism>
<comment type="function">
    <text evidence="9">Catalyzes the phosphorylation of ribose at O-5 in a reaction requiring ATP and magnesium. The resulting D-ribose-5-phosphate can then be used either for sythesis of nucleotides, histidine, and tryptophan, or as a component of the pentose phosphate pathway.</text>
</comment>
<evidence type="ECO:0000256" key="7">
    <source>
        <dbReference type="ARBA" id="ARBA00022958"/>
    </source>
</evidence>
<feature type="binding site" evidence="9">
    <location>
        <begin position="9"/>
        <end position="11"/>
    </location>
    <ligand>
        <name>substrate</name>
    </ligand>
</feature>
<dbReference type="CDD" id="cd01174">
    <property type="entry name" value="ribokinase"/>
    <property type="match status" value="1"/>
</dbReference>
<keyword evidence="7 9" id="KW-0630">Potassium</keyword>
<evidence type="ECO:0000256" key="2">
    <source>
        <dbReference type="ARBA" id="ARBA00022723"/>
    </source>
</evidence>
<dbReference type="AlphaFoldDB" id="A0A512DIN7"/>
<comment type="activity regulation">
    <text evidence="9">Activated by a monovalent cation that binds near, but not in, the active site. The most likely occupant of the site in vivo is potassium. Ion binding induces a conformational change that may alter substrate affinity.</text>
</comment>
<dbReference type="RefSeq" id="WP_044425532.1">
    <property type="nucleotide sequence ID" value="NZ_BJYZ01000002.1"/>
</dbReference>
<keyword evidence="6 9" id="KW-0460">Magnesium</keyword>
<dbReference type="OrthoDB" id="9792663at2"/>
<feature type="binding site" evidence="9">
    <location>
        <position position="283"/>
    </location>
    <ligand>
        <name>K(+)</name>
        <dbReference type="ChEBI" id="CHEBI:29103"/>
    </ligand>
</feature>
<dbReference type="Pfam" id="PF00294">
    <property type="entry name" value="PfkB"/>
    <property type="match status" value="1"/>
</dbReference>
<comment type="caution">
    <text evidence="11">The sequence shown here is derived from an EMBL/GenBank/DDBJ whole genome shotgun (WGS) entry which is preliminary data.</text>
</comment>
<feature type="domain" description="Carbohydrate kinase PfkB" evidence="10">
    <location>
        <begin position="2"/>
        <end position="290"/>
    </location>
</feature>
<comment type="subunit">
    <text evidence="9">Homodimer.</text>
</comment>
<dbReference type="GO" id="GO:0005829">
    <property type="term" value="C:cytosol"/>
    <property type="evidence" value="ECO:0007669"/>
    <property type="project" value="TreeGrafter"/>
</dbReference>
<feature type="binding site" evidence="9">
    <location>
        <position position="248"/>
    </location>
    <ligand>
        <name>substrate</name>
    </ligand>
</feature>
<dbReference type="Gene3D" id="3.40.1190.20">
    <property type="match status" value="1"/>
</dbReference>